<feature type="transmembrane region" description="Helical" evidence="1">
    <location>
        <begin position="21"/>
        <end position="40"/>
    </location>
</feature>
<dbReference type="RefSeq" id="WP_011676449.1">
    <property type="nucleotide sequence ID" value="NZ_CP015901.2"/>
</dbReference>
<evidence type="ECO:0000313" key="3">
    <source>
        <dbReference type="Proteomes" id="UP000192161"/>
    </source>
</evidence>
<proteinExistence type="predicted"/>
<keyword evidence="1" id="KW-0472">Membrane</keyword>
<protein>
    <submittedName>
        <fullName evidence="2">DUF624 domain-containing protein</fullName>
    </submittedName>
</protein>
<dbReference type="Pfam" id="PF04854">
    <property type="entry name" value="DUF624"/>
    <property type="match status" value="1"/>
</dbReference>
<organism evidence="2 3">
    <name type="scientific">Lactococcus lactis subsp. cremoris</name>
    <name type="common">Streptococcus cremoris</name>
    <dbReference type="NCBI Taxonomy" id="1359"/>
    <lineage>
        <taxon>Bacteria</taxon>
        <taxon>Bacillati</taxon>
        <taxon>Bacillota</taxon>
        <taxon>Bacilli</taxon>
        <taxon>Lactobacillales</taxon>
        <taxon>Streptococcaceae</taxon>
        <taxon>Lactococcus</taxon>
    </lineage>
</organism>
<name>A0AA34TJ71_LACLC</name>
<feature type="transmembrane region" description="Helical" evidence="1">
    <location>
        <begin position="142"/>
        <end position="165"/>
    </location>
</feature>
<feature type="transmembrane region" description="Helical" evidence="1">
    <location>
        <begin position="172"/>
        <end position="189"/>
    </location>
</feature>
<dbReference type="AlphaFoldDB" id="A0AA34TJ71"/>
<keyword evidence="1" id="KW-0812">Transmembrane</keyword>
<dbReference type="InterPro" id="IPR006938">
    <property type="entry name" value="DUF624"/>
</dbReference>
<accession>A0AA34TJ71</accession>
<dbReference type="EMBL" id="CP015901">
    <property type="protein sequence ID" value="ARE23694.1"/>
    <property type="molecule type" value="Genomic_DNA"/>
</dbReference>
<keyword evidence="1" id="KW-1133">Transmembrane helix</keyword>
<reference evidence="2 3" key="1">
    <citation type="journal article" date="2017" name="BMC Genomics">
        <title>Comparative and functional genomics of the Lactococcus lactis taxon; insights into evolution and niche adaptation.</title>
        <authorList>
            <person name="Kelleher P."/>
            <person name="Bottacini F."/>
            <person name="Mahony J."/>
            <person name="Kilcawley K.N."/>
            <person name="van Sinderen D."/>
        </authorList>
    </citation>
    <scope>NUCLEOTIDE SEQUENCE [LARGE SCALE GENOMIC DNA]</scope>
    <source>
        <strain evidence="2 3">JM3</strain>
    </source>
</reference>
<gene>
    <name evidence="2" type="ORF">LLJM3_1510</name>
</gene>
<feature type="transmembrane region" description="Helical" evidence="1">
    <location>
        <begin position="100"/>
        <end position="122"/>
    </location>
</feature>
<feature type="transmembrane region" description="Helical" evidence="1">
    <location>
        <begin position="75"/>
        <end position="93"/>
    </location>
</feature>
<evidence type="ECO:0000313" key="2">
    <source>
        <dbReference type="EMBL" id="ARE23694.1"/>
    </source>
</evidence>
<sequence>MIGKALEEFFIRIWVVVKLTLIFWLLALSGLLVLGIGPAFKVVTELYLEHGFEYKLISVKQAYQVFKRDFLRADLIFWFYTALSLLLAYNLYLSVQIQGLMFIVIDFILFFGITYLMTAFEYSMIFDSQFDISFGNLLKMSFISNFISFKTYLKLLFGILVICVLTWRFKGLILFGLIGLLQVYSLSVTKDWRLKIEEQLAE</sequence>
<dbReference type="Proteomes" id="UP000192161">
    <property type="component" value="Chromosome"/>
</dbReference>
<evidence type="ECO:0000256" key="1">
    <source>
        <dbReference type="SAM" id="Phobius"/>
    </source>
</evidence>